<dbReference type="AlphaFoldDB" id="A0A0C2FEZ4"/>
<dbReference type="GO" id="GO:0004040">
    <property type="term" value="F:amidase activity"/>
    <property type="evidence" value="ECO:0007669"/>
    <property type="project" value="UniProtKB-EC"/>
</dbReference>
<evidence type="ECO:0000313" key="8">
    <source>
        <dbReference type="Proteomes" id="UP000031575"/>
    </source>
</evidence>
<comment type="catalytic activity">
    <reaction evidence="1">
        <text>a monocarboxylic acid amide + H2O = a monocarboxylate + NH4(+)</text>
        <dbReference type="Rhea" id="RHEA:12020"/>
        <dbReference type="ChEBI" id="CHEBI:15377"/>
        <dbReference type="ChEBI" id="CHEBI:28938"/>
        <dbReference type="ChEBI" id="CHEBI:35757"/>
        <dbReference type="ChEBI" id="CHEBI:83628"/>
        <dbReference type="EC" id="3.5.1.4"/>
    </reaction>
</comment>
<dbReference type="EMBL" id="AWTV01000009">
    <property type="protein sequence ID" value="KIH89658.1"/>
    <property type="molecule type" value="Genomic_DNA"/>
</dbReference>
<reference evidence="7 8" key="1">
    <citation type="journal article" date="2014" name="BMC Genomics">
        <title>Comparative genomics of the major fungal agents of human and animal Sporotrichosis: Sporothrix schenckii and Sporothrix brasiliensis.</title>
        <authorList>
            <person name="Teixeira M.M."/>
            <person name="de Almeida L.G."/>
            <person name="Kubitschek-Barreira P."/>
            <person name="Alves F.L."/>
            <person name="Kioshima E.S."/>
            <person name="Abadio A.K."/>
            <person name="Fernandes L."/>
            <person name="Derengowski L.S."/>
            <person name="Ferreira K.S."/>
            <person name="Souza R.C."/>
            <person name="Ruiz J.C."/>
            <person name="de Andrade N.C."/>
            <person name="Paes H.C."/>
            <person name="Nicola A.M."/>
            <person name="Albuquerque P."/>
            <person name="Gerber A.L."/>
            <person name="Martins V.P."/>
            <person name="Peconick L.D."/>
            <person name="Neto A.V."/>
            <person name="Chaucanez C.B."/>
            <person name="Silva P.A."/>
            <person name="Cunha O.L."/>
            <person name="de Oliveira F.F."/>
            <person name="dos Santos T.C."/>
            <person name="Barros A.L."/>
            <person name="Soares M.A."/>
            <person name="de Oliveira L.M."/>
            <person name="Marini M.M."/>
            <person name="Villalobos-Duno H."/>
            <person name="Cunha M.M."/>
            <person name="de Hoog S."/>
            <person name="da Silveira J.F."/>
            <person name="Henrissat B."/>
            <person name="Nino-Vega G.A."/>
            <person name="Cisalpino P.S."/>
            <person name="Mora-Montes H.M."/>
            <person name="Almeida S.R."/>
            <person name="Stajich J.E."/>
            <person name="Lopes-Bezerra L.M."/>
            <person name="Vasconcelos A.T."/>
            <person name="Felipe M.S."/>
        </authorList>
    </citation>
    <scope>NUCLEOTIDE SEQUENCE [LARGE SCALE GENOMIC DNA]</scope>
    <source>
        <strain evidence="7 8">5110</strain>
    </source>
</reference>
<dbReference type="Pfam" id="PF01425">
    <property type="entry name" value="Amidase"/>
    <property type="match status" value="1"/>
</dbReference>
<dbReference type="InterPro" id="IPR020556">
    <property type="entry name" value="Amidase_CS"/>
</dbReference>
<keyword evidence="4" id="KW-0378">Hydrolase</keyword>
<evidence type="ECO:0000256" key="2">
    <source>
        <dbReference type="ARBA" id="ARBA00009199"/>
    </source>
</evidence>
<dbReference type="OrthoDB" id="6428749at2759"/>
<dbReference type="Proteomes" id="UP000031575">
    <property type="component" value="Unassembled WGS sequence"/>
</dbReference>
<evidence type="ECO:0000256" key="1">
    <source>
        <dbReference type="ARBA" id="ARBA00001311"/>
    </source>
</evidence>
<evidence type="ECO:0000256" key="5">
    <source>
        <dbReference type="PIRSR" id="PIRSR001221-1"/>
    </source>
</evidence>
<feature type="active site" description="Charge relay system" evidence="5">
    <location>
        <position position="136"/>
    </location>
</feature>
<dbReference type="HOGENOM" id="CLU_009600_9_2_1"/>
<feature type="active site" description="Charge relay system" evidence="5">
    <location>
        <position position="220"/>
    </location>
</feature>
<protein>
    <recommendedName>
        <fullName evidence="3">amidase</fullName>
        <ecNumber evidence="3">3.5.1.4</ecNumber>
    </recommendedName>
</protein>
<proteinExistence type="inferred from homology"/>
<keyword evidence="8" id="KW-1185">Reference proteome</keyword>
<gene>
    <name evidence="7" type="ORF">SPBR_06891</name>
</gene>
<dbReference type="PROSITE" id="PS00571">
    <property type="entry name" value="AMIDASES"/>
    <property type="match status" value="1"/>
</dbReference>
<evidence type="ECO:0000259" key="6">
    <source>
        <dbReference type="Pfam" id="PF01425"/>
    </source>
</evidence>
<evidence type="ECO:0000256" key="4">
    <source>
        <dbReference type="ARBA" id="ARBA00022801"/>
    </source>
</evidence>
<dbReference type="PANTHER" id="PTHR46072">
    <property type="entry name" value="AMIDASE-RELATED-RELATED"/>
    <property type="match status" value="1"/>
</dbReference>
<feature type="active site" description="Acyl-ester intermediate" evidence="5">
    <location>
        <position position="244"/>
    </location>
</feature>
<dbReference type="SUPFAM" id="SSF75304">
    <property type="entry name" value="Amidase signature (AS) enzymes"/>
    <property type="match status" value="1"/>
</dbReference>
<comment type="caution">
    <text evidence="7">The sequence shown here is derived from an EMBL/GenBank/DDBJ whole genome shotgun (WGS) entry which is preliminary data.</text>
</comment>
<dbReference type="Gene3D" id="3.90.1300.10">
    <property type="entry name" value="Amidase signature (AS) domain"/>
    <property type="match status" value="1"/>
</dbReference>
<dbReference type="GeneID" id="63680068"/>
<accession>A0A0C2FEZ4</accession>
<dbReference type="EC" id="3.5.1.4" evidence="3"/>
<dbReference type="RefSeq" id="XP_040617668.1">
    <property type="nucleotide sequence ID" value="XM_040765147.1"/>
</dbReference>
<dbReference type="PIRSF" id="PIRSF001221">
    <property type="entry name" value="Amidase_fungi"/>
    <property type="match status" value="1"/>
</dbReference>
<sequence>MGSIAPSWQDKAAAKRQAVLDLIPVAWRLPQPLPAPKDQKDVTGAYVQQFLSPREVELTEADVTQIVSNTTSGTWTATEVVTAFCHRAAIAHQLTSCLHEIFFSQAIAEAKLLDAKFAASGGVASGPLHGVPVSFKDQFHVRGVETTMGYVGWIGTFEGKKGTGKEKVVESELVREIRALGGVPFCKTSLPHTVMSGVTWNHIVGFTRNPNNRLMSCGGSSGGEAALVAMKGSPVGFGTDIGGSIRIPSAFNGLYGIRPSFGRLPYVGAANSMPGQNSVPSVCGPLAGSAATLKLVLKSVLAQQPWHYDPAVVELPWRDSLAAALPATAAELGQVLTFGLWEGDDQVAPTPPVKRAFATVKALIETLGHQTIEWTPPSHTRATELAMQAFIADGGTDIHHHIGLSGEPLQWRVAELYGTAPKAPTTADQLFDGNLELFQYRRDYMDYWNSTAALTKSGRPVDAILAPVAPGAAVELDNKNFHVGYTPWVNTLDYTAAVFPVTRVDPAIDVVEKDYTPLNDLDKAIHEECIDNPQVQENTPVGLQLVGRRFQEEKILALVEMLSAALAQS</sequence>
<feature type="domain" description="Amidase" evidence="6">
    <location>
        <begin position="79"/>
        <end position="556"/>
    </location>
</feature>
<evidence type="ECO:0000313" key="7">
    <source>
        <dbReference type="EMBL" id="KIH89658.1"/>
    </source>
</evidence>
<dbReference type="InterPro" id="IPR023631">
    <property type="entry name" value="Amidase_dom"/>
</dbReference>
<dbReference type="InterPro" id="IPR036928">
    <property type="entry name" value="AS_sf"/>
</dbReference>
<organism evidence="7 8">
    <name type="scientific">Sporothrix brasiliensis 5110</name>
    <dbReference type="NCBI Taxonomy" id="1398154"/>
    <lineage>
        <taxon>Eukaryota</taxon>
        <taxon>Fungi</taxon>
        <taxon>Dikarya</taxon>
        <taxon>Ascomycota</taxon>
        <taxon>Pezizomycotina</taxon>
        <taxon>Sordariomycetes</taxon>
        <taxon>Sordariomycetidae</taxon>
        <taxon>Ophiostomatales</taxon>
        <taxon>Ophiostomataceae</taxon>
        <taxon>Sporothrix</taxon>
    </lineage>
</organism>
<comment type="similarity">
    <text evidence="2">Belongs to the amidase family.</text>
</comment>
<name>A0A0C2FEZ4_9PEZI</name>
<dbReference type="PANTHER" id="PTHR46072:SF7">
    <property type="entry name" value="AMIDASE"/>
    <property type="match status" value="1"/>
</dbReference>
<dbReference type="VEuPathDB" id="FungiDB:SPBR_06891"/>
<evidence type="ECO:0000256" key="3">
    <source>
        <dbReference type="ARBA" id="ARBA00012922"/>
    </source>
</evidence>